<protein>
    <submittedName>
        <fullName evidence="5">SAM-dependent methyltransferase</fullName>
    </submittedName>
</protein>
<evidence type="ECO:0000256" key="2">
    <source>
        <dbReference type="ARBA" id="ARBA00022679"/>
    </source>
</evidence>
<dbReference type="Pfam" id="PF13649">
    <property type="entry name" value="Methyltransf_25"/>
    <property type="match status" value="1"/>
</dbReference>
<feature type="domain" description="Methyltransferase" evidence="4">
    <location>
        <begin position="37"/>
        <end position="127"/>
    </location>
</feature>
<gene>
    <name evidence="5" type="ORF">GCM10011354_27800</name>
</gene>
<dbReference type="InterPro" id="IPR041698">
    <property type="entry name" value="Methyltransf_25"/>
</dbReference>
<evidence type="ECO:0000259" key="4">
    <source>
        <dbReference type="Pfam" id="PF13649"/>
    </source>
</evidence>
<sequence>MTDWDGEEYQRRIEQRLQGVDLHGEVAFVQRYAPRTVLDAGCGTGRVAIELTARGVEVVGVDVSGSMLSTARTRGPEVDWVEADLADLNLGRTFDVVVMAGNVVLFTPPGTTAAVVAGSARHVSPGGVLVAGFSLDRDYDLATYDAEAAAAGLTLRERYATWDRDPWREGADYAVSVHARGSA</sequence>
<proteinExistence type="predicted"/>
<dbReference type="EMBL" id="BMHA01000011">
    <property type="protein sequence ID" value="GGI08180.1"/>
    <property type="molecule type" value="Genomic_DNA"/>
</dbReference>
<dbReference type="GO" id="GO:0008168">
    <property type="term" value="F:methyltransferase activity"/>
    <property type="evidence" value="ECO:0007669"/>
    <property type="project" value="UniProtKB-KW"/>
</dbReference>
<dbReference type="SUPFAM" id="SSF53335">
    <property type="entry name" value="S-adenosyl-L-methionine-dependent methyltransferases"/>
    <property type="match status" value="1"/>
</dbReference>
<keyword evidence="2" id="KW-0808">Transferase</keyword>
<dbReference type="CDD" id="cd02440">
    <property type="entry name" value="AdoMet_MTases"/>
    <property type="match status" value="1"/>
</dbReference>
<dbReference type="GO" id="GO:0032259">
    <property type="term" value="P:methylation"/>
    <property type="evidence" value="ECO:0007669"/>
    <property type="project" value="UniProtKB-KW"/>
</dbReference>
<evidence type="ECO:0000313" key="6">
    <source>
        <dbReference type="Proteomes" id="UP000650511"/>
    </source>
</evidence>
<keyword evidence="3" id="KW-0949">S-adenosyl-L-methionine</keyword>
<comment type="caution">
    <text evidence="5">The sequence shown here is derived from an EMBL/GenBank/DDBJ whole genome shotgun (WGS) entry which is preliminary data.</text>
</comment>
<dbReference type="RefSeq" id="WP_130650044.1">
    <property type="nucleotide sequence ID" value="NZ_BMHA01000011.1"/>
</dbReference>
<dbReference type="PANTHER" id="PTHR43464">
    <property type="entry name" value="METHYLTRANSFERASE"/>
    <property type="match status" value="1"/>
</dbReference>
<dbReference type="OrthoDB" id="7062303at2"/>
<evidence type="ECO:0000256" key="1">
    <source>
        <dbReference type="ARBA" id="ARBA00022603"/>
    </source>
</evidence>
<evidence type="ECO:0000313" key="5">
    <source>
        <dbReference type="EMBL" id="GGI08180.1"/>
    </source>
</evidence>
<reference evidence="5" key="2">
    <citation type="submission" date="2020-09" db="EMBL/GenBank/DDBJ databases">
        <authorList>
            <person name="Sun Q."/>
            <person name="Zhou Y."/>
        </authorList>
    </citation>
    <scope>NUCLEOTIDE SEQUENCE</scope>
    <source>
        <strain evidence="5">CGMCC 1.14988</strain>
    </source>
</reference>
<keyword evidence="6" id="KW-1185">Reference proteome</keyword>
<evidence type="ECO:0000256" key="3">
    <source>
        <dbReference type="ARBA" id="ARBA00022691"/>
    </source>
</evidence>
<dbReference type="AlphaFoldDB" id="A0A8J3AC20"/>
<dbReference type="Proteomes" id="UP000650511">
    <property type="component" value="Unassembled WGS sequence"/>
</dbReference>
<dbReference type="InterPro" id="IPR029063">
    <property type="entry name" value="SAM-dependent_MTases_sf"/>
</dbReference>
<dbReference type="PANTHER" id="PTHR43464:SF19">
    <property type="entry name" value="UBIQUINONE BIOSYNTHESIS O-METHYLTRANSFERASE, MITOCHONDRIAL"/>
    <property type="match status" value="1"/>
</dbReference>
<organism evidence="5 6">
    <name type="scientific">Egicoccus halophilus</name>
    <dbReference type="NCBI Taxonomy" id="1670830"/>
    <lineage>
        <taxon>Bacteria</taxon>
        <taxon>Bacillati</taxon>
        <taxon>Actinomycetota</taxon>
        <taxon>Nitriliruptoria</taxon>
        <taxon>Egicoccales</taxon>
        <taxon>Egicoccaceae</taxon>
        <taxon>Egicoccus</taxon>
    </lineage>
</organism>
<accession>A0A8J3AC20</accession>
<name>A0A8J3AC20_9ACTN</name>
<reference evidence="5" key="1">
    <citation type="journal article" date="2014" name="Int. J. Syst. Evol. Microbiol.">
        <title>Complete genome sequence of Corynebacterium casei LMG S-19264T (=DSM 44701T), isolated from a smear-ripened cheese.</title>
        <authorList>
            <consortium name="US DOE Joint Genome Institute (JGI-PGF)"/>
            <person name="Walter F."/>
            <person name="Albersmeier A."/>
            <person name="Kalinowski J."/>
            <person name="Ruckert C."/>
        </authorList>
    </citation>
    <scope>NUCLEOTIDE SEQUENCE</scope>
    <source>
        <strain evidence="5">CGMCC 1.14988</strain>
    </source>
</reference>
<keyword evidence="1 5" id="KW-0489">Methyltransferase</keyword>
<dbReference type="Gene3D" id="3.40.50.150">
    <property type="entry name" value="Vaccinia Virus protein VP39"/>
    <property type="match status" value="1"/>
</dbReference>